<comment type="caution">
    <text evidence="5">The sequence shown here is derived from an EMBL/GenBank/DDBJ whole genome shotgun (WGS) entry which is preliminary data.</text>
</comment>
<evidence type="ECO:0000256" key="1">
    <source>
        <dbReference type="RuleBase" id="RU368012"/>
    </source>
</evidence>
<keyword evidence="1" id="KW-0539">Nucleus</keyword>
<reference evidence="5" key="1">
    <citation type="journal article" date="2021" name="Sci. Rep.">
        <title>Diploid genomic architecture of Nitzschia inconspicua, an elite biomass production diatom.</title>
        <authorList>
            <person name="Oliver A."/>
            <person name="Podell S."/>
            <person name="Pinowska A."/>
            <person name="Traller J.C."/>
            <person name="Smith S.R."/>
            <person name="McClure R."/>
            <person name="Beliaev A."/>
            <person name="Bohutskyi P."/>
            <person name="Hill E.A."/>
            <person name="Rabines A."/>
            <person name="Zheng H."/>
            <person name="Allen L.Z."/>
            <person name="Kuo A."/>
            <person name="Grigoriev I.V."/>
            <person name="Allen A.E."/>
            <person name="Hazlebeck D."/>
            <person name="Allen E.E."/>
        </authorList>
    </citation>
    <scope>NUCLEOTIDE SEQUENCE</scope>
    <source>
        <strain evidence="5">Hildebrandi</strain>
    </source>
</reference>
<reference evidence="5" key="2">
    <citation type="submission" date="2021-04" db="EMBL/GenBank/DDBJ databases">
        <authorList>
            <person name="Podell S."/>
        </authorList>
    </citation>
    <scope>NUCLEOTIDE SEQUENCE</scope>
    <source>
        <strain evidence="5">Hildebrandi</strain>
    </source>
</reference>
<feature type="coiled-coil region" evidence="2">
    <location>
        <begin position="102"/>
        <end position="129"/>
    </location>
</feature>
<protein>
    <recommendedName>
        <fullName evidence="1">Cap-specific mRNA (nucleoside-2'-O-)-methyltransferase 1</fullName>
        <ecNumber evidence="1">2.1.1.57</ecNumber>
    </recommendedName>
    <alternativeName>
        <fullName evidence="1">Cap1 2'O-ribose methyltransferase 1</fullName>
    </alternativeName>
</protein>
<sequence>MDLDDMSRDEPSPDHAVKRLRRDETPIFTNVPTTTDNYQELIYTISGDGSSRNTNSFDISTALPNEWLLHQHNECKTPSNDVPLTSTSATTTTNTTTTSEQRQMLHMELESLKRQLAQVKRRLEPAREACAAAVNAKNQRTGNSKQKTTPEQEFCTARSQANPMECLGTKYGLNHKLFLNRSAIKLANLDAILEFSLTTTTTTTTNNGDTITAAATNVFLFADLCGAPGGFSEYLMKRCQQRHQPYRGYGISLLGTNEHGQGCTWKLGASLQQLGNEKVIGSSYWISKGADGTGDVYKWDNIIQFQMEIQQDLAQGGLPLQKMDLVVADGGFDAQRGSECQEEVSQKLVLCELAAALELLKEGGMLIIKLFGCQTESIRRSMRFMYDHFEWIQEIKPISSRPASQERYALFWGFKGLPRTWRGGPSWIGSVLIGSGHLLQADKSVYQHLDDYLDTVDRDLMRLNLKACFEILSNLERKTASLVESSECPHVQGVERWQRNSKQEQRLIKMYRHAWNLHGLQNR</sequence>
<dbReference type="Proteomes" id="UP000693970">
    <property type="component" value="Unassembled WGS sequence"/>
</dbReference>
<dbReference type="AlphaFoldDB" id="A0A9K3PDS2"/>
<dbReference type="EC" id="2.1.1.57" evidence="1"/>
<dbReference type="InterPro" id="IPR050851">
    <property type="entry name" value="mRNA_Cap_2O-Ribose_MeTrfase"/>
</dbReference>
<comment type="catalytic activity">
    <reaction evidence="1">
        <text>a 5'-end (N(7)-methyl 5'-triphosphoguanosine)-ribonucleoside in mRNA + S-adenosyl-L-methionine = a 5'-end (N(7)-methyl 5'-triphosphoguanosine)-(2'-O-methyl-ribonucleoside) in mRNA + S-adenosyl-L-homocysteine + H(+)</text>
        <dbReference type="Rhea" id="RHEA:67020"/>
        <dbReference type="Rhea" id="RHEA-COMP:17167"/>
        <dbReference type="Rhea" id="RHEA-COMP:17168"/>
        <dbReference type="ChEBI" id="CHEBI:15378"/>
        <dbReference type="ChEBI" id="CHEBI:57856"/>
        <dbReference type="ChEBI" id="CHEBI:59789"/>
        <dbReference type="ChEBI" id="CHEBI:156461"/>
        <dbReference type="ChEBI" id="CHEBI:167609"/>
        <dbReference type="EC" id="2.1.1.57"/>
    </reaction>
</comment>
<dbReference type="GO" id="GO:0005634">
    <property type="term" value="C:nucleus"/>
    <property type="evidence" value="ECO:0007669"/>
    <property type="project" value="UniProtKB-SubCell"/>
</dbReference>
<dbReference type="GO" id="GO:0005737">
    <property type="term" value="C:cytoplasm"/>
    <property type="evidence" value="ECO:0007669"/>
    <property type="project" value="TreeGrafter"/>
</dbReference>
<dbReference type="EMBL" id="JAGRRH010000023">
    <property type="protein sequence ID" value="KAG7343932.1"/>
    <property type="molecule type" value="Genomic_DNA"/>
</dbReference>
<name>A0A9K3PDS2_9STRA</name>
<keyword evidence="1" id="KW-0506">mRNA capping</keyword>
<proteinExistence type="predicted"/>
<dbReference type="GO" id="GO:0032259">
    <property type="term" value="P:methylation"/>
    <property type="evidence" value="ECO:0007669"/>
    <property type="project" value="UniProtKB-KW"/>
</dbReference>
<comment type="subcellular location">
    <subcellularLocation>
        <location evidence="1">Nucleus</location>
    </subcellularLocation>
</comment>
<gene>
    <name evidence="5" type="ORF">IV203_021940</name>
</gene>
<dbReference type="PANTHER" id="PTHR16121">
    <property type="entry name" value="CAP-SPECIFIC MRNA (NUCLEOSIDE-2'-O-)-METHYLTRANSFERASE 1-RELATED"/>
    <property type="match status" value="1"/>
</dbReference>
<keyword evidence="1" id="KW-0808">Transferase</keyword>
<comment type="function">
    <text evidence="1">S-adenosyl-L-methionine-dependent methyltransferase that mediates RNA cap1 2'-O-ribose methylation to the 5'-cap structure of RNAs. Methylates the ribose of the first nucleotide of a m(7)GpppG-capped mRNA to produce m(7)GpppNmp (cap1).</text>
</comment>
<keyword evidence="6" id="KW-1185">Reference proteome</keyword>
<dbReference type="GO" id="GO:0004483">
    <property type="term" value="F:methyltransferase cap1 activity"/>
    <property type="evidence" value="ECO:0007669"/>
    <property type="project" value="UniProtKB-UniRule"/>
</dbReference>
<dbReference type="GO" id="GO:0003676">
    <property type="term" value="F:nucleic acid binding"/>
    <property type="evidence" value="ECO:0007669"/>
    <property type="project" value="UniProtKB-UniRule"/>
</dbReference>
<feature type="compositionally biased region" description="Low complexity" evidence="3">
    <location>
        <begin position="85"/>
        <end position="99"/>
    </location>
</feature>
<organism evidence="5 6">
    <name type="scientific">Nitzschia inconspicua</name>
    <dbReference type="NCBI Taxonomy" id="303405"/>
    <lineage>
        <taxon>Eukaryota</taxon>
        <taxon>Sar</taxon>
        <taxon>Stramenopiles</taxon>
        <taxon>Ochrophyta</taxon>
        <taxon>Bacillariophyta</taxon>
        <taxon>Bacillariophyceae</taxon>
        <taxon>Bacillariophycidae</taxon>
        <taxon>Bacillariales</taxon>
        <taxon>Bacillariaceae</taxon>
        <taxon>Nitzschia</taxon>
    </lineage>
</organism>
<feature type="domain" description="Ribosomal RNA methyltransferase FtsJ" evidence="4">
    <location>
        <begin position="179"/>
        <end position="413"/>
    </location>
</feature>
<dbReference type="Pfam" id="PF01728">
    <property type="entry name" value="FtsJ"/>
    <property type="match status" value="1"/>
</dbReference>
<keyword evidence="1" id="KW-0949">S-adenosyl-L-methionine</keyword>
<keyword evidence="1 5" id="KW-0489">Methyltransferase</keyword>
<keyword evidence="1" id="KW-0507">mRNA processing</keyword>
<keyword evidence="2" id="KW-0175">Coiled coil</keyword>
<evidence type="ECO:0000313" key="6">
    <source>
        <dbReference type="Proteomes" id="UP000693970"/>
    </source>
</evidence>
<evidence type="ECO:0000313" key="5">
    <source>
        <dbReference type="EMBL" id="KAG7343932.1"/>
    </source>
</evidence>
<evidence type="ECO:0000259" key="4">
    <source>
        <dbReference type="Pfam" id="PF01728"/>
    </source>
</evidence>
<dbReference type="GO" id="GO:0016556">
    <property type="term" value="P:mRNA modification"/>
    <property type="evidence" value="ECO:0007669"/>
    <property type="project" value="UniProtKB-UniRule"/>
</dbReference>
<accession>A0A9K3PDS2</accession>
<dbReference type="GO" id="GO:0006370">
    <property type="term" value="P:7-methylguanosine mRNA capping"/>
    <property type="evidence" value="ECO:0007669"/>
    <property type="project" value="UniProtKB-UniRule"/>
</dbReference>
<dbReference type="InterPro" id="IPR002877">
    <property type="entry name" value="RNA_MeTrfase_FtsJ_dom"/>
</dbReference>
<evidence type="ECO:0000256" key="2">
    <source>
        <dbReference type="SAM" id="Coils"/>
    </source>
</evidence>
<dbReference type="PANTHER" id="PTHR16121:SF0">
    <property type="entry name" value="CAP-SPECIFIC MRNA (NUCLEOSIDE-2'-O-)-METHYLTRANSFERASE 1"/>
    <property type="match status" value="1"/>
</dbReference>
<evidence type="ECO:0000256" key="3">
    <source>
        <dbReference type="SAM" id="MobiDB-lite"/>
    </source>
</evidence>
<dbReference type="OrthoDB" id="10251234at2759"/>
<feature type="region of interest" description="Disordered" evidence="3">
    <location>
        <begin position="77"/>
        <end position="99"/>
    </location>
</feature>